<feature type="compositionally biased region" description="Acidic residues" evidence="1">
    <location>
        <begin position="201"/>
        <end position="210"/>
    </location>
</feature>
<evidence type="ECO:0000313" key="3">
    <source>
        <dbReference type="Proteomes" id="UP000305067"/>
    </source>
</evidence>
<protein>
    <submittedName>
        <fullName evidence="2">Uncharacterized protein</fullName>
    </submittedName>
</protein>
<feature type="compositionally biased region" description="Low complexity" evidence="1">
    <location>
        <begin position="161"/>
        <end position="186"/>
    </location>
</feature>
<dbReference type="OrthoDB" id="2660027at2759"/>
<name>A0A5C3QQV1_9AGAR</name>
<evidence type="ECO:0000256" key="1">
    <source>
        <dbReference type="SAM" id="MobiDB-lite"/>
    </source>
</evidence>
<organism evidence="2 3">
    <name type="scientific">Pterulicium gracile</name>
    <dbReference type="NCBI Taxonomy" id="1884261"/>
    <lineage>
        <taxon>Eukaryota</taxon>
        <taxon>Fungi</taxon>
        <taxon>Dikarya</taxon>
        <taxon>Basidiomycota</taxon>
        <taxon>Agaricomycotina</taxon>
        <taxon>Agaricomycetes</taxon>
        <taxon>Agaricomycetidae</taxon>
        <taxon>Agaricales</taxon>
        <taxon>Pleurotineae</taxon>
        <taxon>Pterulaceae</taxon>
        <taxon>Pterulicium</taxon>
    </lineage>
</organism>
<dbReference type="AlphaFoldDB" id="A0A5C3QQV1"/>
<accession>A0A5C3QQV1</accession>
<dbReference type="STRING" id="1884261.A0A5C3QQV1"/>
<reference evidence="2 3" key="1">
    <citation type="journal article" date="2019" name="Nat. Ecol. Evol.">
        <title>Megaphylogeny resolves global patterns of mushroom evolution.</title>
        <authorList>
            <person name="Varga T."/>
            <person name="Krizsan K."/>
            <person name="Foldi C."/>
            <person name="Dima B."/>
            <person name="Sanchez-Garcia M."/>
            <person name="Sanchez-Ramirez S."/>
            <person name="Szollosi G.J."/>
            <person name="Szarkandi J.G."/>
            <person name="Papp V."/>
            <person name="Albert L."/>
            <person name="Andreopoulos W."/>
            <person name="Angelini C."/>
            <person name="Antonin V."/>
            <person name="Barry K.W."/>
            <person name="Bougher N.L."/>
            <person name="Buchanan P."/>
            <person name="Buyck B."/>
            <person name="Bense V."/>
            <person name="Catcheside P."/>
            <person name="Chovatia M."/>
            <person name="Cooper J."/>
            <person name="Damon W."/>
            <person name="Desjardin D."/>
            <person name="Finy P."/>
            <person name="Geml J."/>
            <person name="Haridas S."/>
            <person name="Hughes K."/>
            <person name="Justo A."/>
            <person name="Karasinski D."/>
            <person name="Kautmanova I."/>
            <person name="Kiss B."/>
            <person name="Kocsube S."/>
            <person name="Kotiranta H."/>
            <person name="LaButti K.M."/>
            <person name="Lechner B.E."/>
            <person name="Liimatainen K."/>
            <person name="Lipzen A."/>
            <person name="Lukacs Z."/>
            <person name="Mihaltcheva S."/>
            <person name="Morgado L.N."/>
            <person name="Niskanen T."/>
            <person name="Noordeloos M.E."/>
            <person name="Ohm R.A."/>
            <person name="Ortiz-Santana B."/>
            <person name="Ovrebo C."/>
            <person name="Racz N."/>
            <person name="Riley R."/>
            <person name="Savchenko A."/>
            <person name="Shiryaev A."/>
            <person name="Soop K."/>
            <person name="Spirin V."/>
            <person name="Szebenyi C."/>
            <person name="Tomsovsky M."/>
            <person name="Tulloss R.E."/>
            <person name="Uehling J."/>
            <person name="Grigoriev I.V."/>
            <person name="Vagvolgyi C."/>
            <person name="Papp T."/>
            <person name="Martin F.M."/>
            <person name="Miettinen O."/>
            <person name="Hibbett D.S."/>
            <person name="Nagy L.G."/>
        </authorList>
    </citation>
    <scope>NUCLEOTIDE SEQUENCE [LARGE SCALE GENOMIC DNA]</scope>
    <source>
        <strain evidence="2 3">CBS 309.79</strain>
    </source>
</reference>
<gene>
    <name evidence="2" type="ORF">BDV98DRAFT_365857</name>
</gene>
<sequence length="332" mass="36831">MGGYLNDGGKINLERLQMILDEMGVWEREEVFRREYFDSSWLKGKTDGKGKGRGKGEAPLPIDARGGLRSMTESQRVIFDKVKDFVRSSSSSPALKMKNDFAARDRKFVTMLCEDLRLDVAWDEFDEDGGNLCVVRTPVRAGVGRRSGVDDGDLLGGTLEGAGVIPPSSSNDASSSADDDGTPPSDESTPLAATPLAPELDSSDEEEEEESRAAIDRVLSKFERMAVVDDSEEAFEKRQARGVEEKMAEWKGEYYLVGFFLLVISYSLPALFSPSRVLFEREVLCLGETHGPSQTNMLLTTPLAHRRSWTSTTRSRRSWARSCIDMWRGCSG</sequence>
<dbReference type="Proteomes" id="UP000305067">
    <property type="component" value="Unassembled WGS sequence"/>
</dbReference>
<dbReference type="EMBL" id="ML178819">
    <property type="protein sequence ID" value="TFL04232.1"/>
    <property type="molecule type" value="Genomic_DNA"/>
</dbReference>
<keyword evidence="3" id="KW-1185">Reference proteome</keyword>
<evidence type="ECO:0000313" key="2">
    <source>
        <dbReference type="EMBL" id="TFL04232.1"/>
    </source>
</evidence>
<feature type="region of interest" description="Disordered" evidence="1">
    <location>
        <begin position="145"/>
        <end position="212"/>
    </location>
</feature>
<proteinExistence type="predicted"/>